<protein>
    <submittedName>
        <fullName evidence="2">Uncharacterized protein</fullName>
    </submittedName>
</protein>
<proteinExistence type="predicted"/>
<gene>
    <name evidence="2" type="ORF">PECM_004836</name>
</gene>
<dbReference type="EMBL" id="WIWV01000317">
    <property type="protein sequence ID" value="KAF7712049.1"/>
    <property type="molecule type" value="Genomic_DNA"/>
</dbReference>
<dbReference type="Proteomes" id="UP000631181">
    <property type="component" value="Unassembled WGS sequence"/>
</dbReference>
<dbReference type="OrthoDB" id="4160064at2759"/>
<dbReference type="InterPro" id="IPR025363">
    <property type="entry name" value="DUF4267"/>
</dbReference>
<evidence type="ECO:0000256" key="1">
    <source>
        <dbReference type="SAM" id="Phobius"/>
    </source>
</evidence>
<feature type="transmembrane region" description="Helical" evidence="1">
    <location>
        <begin position="6"/>
        <end position="31"/>
    </location>
</feature>
<dbReference type="AlphaFoldDB" id="A0A8J8VVA0"/>
<keyword evidence="1" id="KW-1133">Transmembrane helix</keyword>
<sequence length="145" mass="15481">MTAQKLSTIATASIGFVAIGRCFAGGIMLLAPRLGGQLFGISLSPESQVFGRLFGIRDLTLGVLLWKVSSAFHSMSRPQDNANLINPSAMDLRTVLTIGVLIDLVDVVSCLISAYRGEIQGKALFWGPCGAAIFAGLQWLARRDL</sequence>
<evidence type="ECO:0000313" key="3">
    <source>
        <dbReference type="Proteomes" id="UP000631181"/>
    </source>
</evidence>
<reference evidence="2" key="1">
    <citation type="journal article" date="2020" name="Front. Microbiol.">
        <title>Gene regulatory networks of Penicillium echinulatum 2HH and Penicillium oxalicum 114-2 inferred by a computational biology approach.</title>
        <authorList>
            <person name="Lenz A.R."/>
            <person name="Galan-Vasquez E."/>
            <person name="Balbinot E."/>
            <person name="De Abreu F.P."/>
            <person name="De Oliveira N.S."/>
            <person name="Da Rosa L.O."/>
            <person name="De Avila E Silva S."/>
            <person name="Camassola M."/>
            <person name="Dillon A.J.P."/>
            <person name="Perez-Rueda E."/>
        </authorList>
    </citation>
    <scope>NUCLEOTIDE SEQUENCE</scope>
    <source>
        <strain evidence="2">S1M29</strain>
    </source>
</reference>
<evidence type="ECO:0000313" key="2">
    <source>
        <dbReference type="EMBL" id="KAF7712049.1"/>
    </source>
</evidence>
<keyword evidence="1" id="KW-0472">Membrane</keyword>
<keyword evidence="3" id="KW-1185">Reference proteome</keyword>
<keyword evidence="1" id="KW-0812">Transmembrane</keyword>
<accession>A0A8J8VVA0</accession>
<organism evidence="2 3">
    <name type="scientific">Penicillium ucsense</name>
    <dbReference type="NCBI Taxonomy" id="2839758"/>
    <lineage>
        <taxon>Eukaryota</taxon>
        <taxon>Fungi</taxon>
        <taxon>Dikarya</taxon>
        <taxon>Ascomycota</taxon>
        <taxon>Pezizomycotina</taxon>
        <taxon>Eurotiomycetes</taxon>
        <taxon>Eurotiomycetidae</taxon>
        <taxon>Eurotiales</taxon>
        <taxon>Aspergillaceae</taxon>
        <taxon>Penicillium</taxon>
    </lineage>
</organism>
<comment type="caution">
    <text evidence="2">The sequence shown here is derived from an EMBL/GenBank/DDBJ whole genome shotgun (WGS) entry which is preliminary data.</text>
</comment>
<feature type="transmembrane region" description="Helical" evidence="1">
    <location>
        <begin position="95"/>
        <end position="117"/>
    </location>
</feature>
<dbReference type="Pfam" id="PF14087">
    <property type="entry name" value="DUF4267"/>
    <property type="match status" value="1"/>
</dbReference>
<name>A0A8J8VVA0_9EURO</name>
<feature type="transmembrane region" description="Helical" evidence="1">
    <location>
        <begin position="123"/>
        <end position="141"/>
    </location>
</feature>